<evidence type="ECO:0000313" key="3">
    <source>
        <dbReference type="Proteomes" id="UP000644441"/>
    </source>
</evidence>
<dbReference type="InterPro" id="IPR000073">
    <property type="entry name" value="AB_hydrolase_1"/>
</dbReference>
<protein>
    <submittedName>
        <fullName evidence="2">Hydrolase</fullName>
    </submittedName>
</protein>
<evidence type="ECO:0000259" key="1">
    <source>
        <dbReference type="Pfam" id="PF12697"/>
    </source>
</evidence>
<evidence type="ECO:0000313" key="2">
    <source>
        <dbReference type="EMBL" id="MBF5053052.1"/>
    </source>
</evidence>
<dbReference type="Proteomes" id="UP000644441">
    <property type="component" value="Unassembled WGS sequence"/>
</dbReference>
<sequence>MPTTWILLRGLVREQAHWNGFADRLAGALGADHRVMCMDLPGNGLRHRDRSPTRIAAMVDAAREDLARRGVDGPIHLVALSLGGMVAMDWLQRHPRQVAAAALINSSAAPVSPFWHRLKPANYGAIVRHGLLGRDRLKRERMILEITTNRLSDADKDRIARQFQRIDEARPVSAANTVRQLWAAARFRAPKTLPEGRPVLVISAAGDRLVDPRCSAALARRWSAQRAVHPDGGHDLSLDDPGWLADTLADWAGPTPAGTK</sequence>
<proteinExistence type="predicted"/>
<dbReference type="Gene3D" id="3.40.50.1820">
    <property type="entry name" value="alpha/beta hydrolase"/>
    <property type="match status" value="1"/>
</dbReference>
<dbReference type="PANTHER" id="PTHR43194">
    <property type="entry name" value="HYDROLASE ALPHA/BETA FOLD FAMILY"/>
    <property type="match status" value="1"/>
</dbReference>
<name>A0ABS0AG01_9GAMM</name>
<organism evidence="2 3">
    <name type="scientific">Alloalcanivorax venustensis ISO4</name>
    <dbReference type="NCBI Taxonomy" id="1177184"/>
    <lineage>
        <taxon>Bacteria</taxon>
        <taxon>Pseudomonadati</taxon>
        <taxon>Pseudomonadota</taxon>
        <taxon>Gammaproteobacteria</taxon>
        <taxon>Oceanospirillales</taxon>
        <taxon>Alcanivoracaceae</taxon>
        <taxon>Alloalcanivorax</taxon>
    </lineage>
</organism>
<feature type="domain" description="AB hydrolase-1" evidence="1">
    <location>
        <begin position="8"/>
        <end position="246"/>
    </location>
</feature>
<gene>
    <name evidence="2" type="ORF">ISO4_01654</name>
</gene>
<reference evidence="2 3" key="1">
    <citation type="submission" date="2012-09" db="EMBL/GenBank/DDBJ databases">
        <title>Genome Sequence of alkane-degrading Bacterium Alcanivorax venustensis ISO4.</title>
        <authorList>
            <person name="Lai Q."/>
            <person name="Shao Z."/>
        </authorList>
    </citation>
    <scope>NUCLEOTIDE SEQUENCE [LARGE SCALE GENOMIC DNA]</scope>
    <source>
        <strain evidence="2 3">ISO4</strain>
    </source>
</reference>
<comment type="caution">
    <text evidence="2">The sequence shown here is derived from an EMBL/GenBank/DDBJ whole genome shotgun (WGS) entry which is preliminary data.</text>
</comment>
<keyword evidence="2" id="KW-0378">Hydrolase</keyword>
<dbReference type="InterPro" id="IPR050228">
    <property type="entry name" value="Carboxylesterase_BioH"/>
</dbReference>
<dbReference type="PRINTS" id="PR00111">
    <property type="entry name" value="ABHYDROLASE"/>
</dbReference>
<dbReference type="GO" id="GO:0016787">
    <property type="term" value="F:hydrolase activity"/>
    <property type="evidence" value="ECO:0007669"/>
    <property type="project" value="UniProtKB-KW"/>
</dbReference>
<dbReference type="RefSeq" id="WP_194855891.1">
    <property type="nucleotide sequence ID" value="NZ_ARXR01000011.1"/>
</dbReference>
<dbReference type="Pfam" id="PF12697">
    <property type="entry name" value="Abhydrolase_6"/>
    <property type="match status" value="1"/>
</dbReference>
<dbReference type="EMBL" id="ARXR01000011">
    <property type="protein sequence ID" value="MBF5053052.1"/>
    <property type="molecule type" value="Genomic_DNA"/>
</dbReference>
<accession>A0ABS0AG01</accession>
<dbReference type="InterPro" id="IPR029058">
    <property type="entry name" value="AB_hydrolase_fold"/>
</dbReference>
<dbReference type="PANTHER" id="PTHR43194:SF5">
    <property type="entry name" value="PIMELOYL-[ACYL-CARRIER PROTEIN] METHYL ESTER ESTERASE"/>
    <property type="match status" value="1"/>
</dbReference>
<dbReference type="SUPFAM" id="SSF53474">
    <property type="entry name" value="alpha/beta-Hydrolases"/>
    <property type="match status" value="1"/>
</dbReference>
<keyword evidence="3" id="KW-1185">Reference proteome</keyword>